<reference evidence="1" key="1">
    <citation type="journal article" date="2023" name="Science">
        <title>Genome structures resolve the early diversification of teleost fishes.</title>
        <authorList>
            <person name="Parey E."/>
            <person name="Louis A."/>
            <person name="Montfort J."/>
            <person name="Bouchez O."/>
            <person name="Roques C."/>
            <person name="Iampietro C."/>
            <person name="Lluch J."/>
            <person name="Castinel A."/>
            <person name="Donnadieu C."/>
            <person name="Desvignes T."/>
            <person name="Floi Bucao C."/>
            <person name="Jouanno E."/>
            <person name="Wen M."/>
            <person name="Mejri S."/>
            <person name="Dirks R."/>
            <person name="Jansen H."/>
            <person name="Henkel C."/>
            <person name="Chen W.J."/>
            <person name="Zahm M."/>
            <person name="Cabau C."/>
            <person name="Klopp C."/>
            <person name="Thompson A.W."/>
            <person name="Robinson-Rechavi M."/>
            <person name="Braasch I."/>
            <person name="Lecointre G."/>
            <person name="Bobe J."/>
            <person name="Postlethwait J.H."/>
            <person name="Berthelot C."/>
            <person name="Roest Crollius H."/>
            <person name="Guiguen Y."/>
        </authorList>
    </citation>
    <scope>NUCLEOTIDE SEQUENCE</scope>
    <source>
        <strain evidence="1">WJC10195</strain>
    </source>
</reference>
<sequence length="103" mass="10910">MGLQKFKMNIATTVISQDNASLQSMATDQLLNLFSLDKAEKGESSAAGACSAKASMKSVLTAWETCGTSSSMTQSTTWTASCTLCSSLLFLATPQPDDPMHHL</sequence>
<name>A0A9Q1FIY3_SYNKA</name>
<accession>A0A9Q1FIY3</accession>
<evidence type="ECO:0000313" key="1">
    <source>
        <dbReference type="EMBL" id="KAJ8359809.1"/>
    </source>
</evidence>
<dbReference type="OrthoDB" id="10252227at2759"/>
<comment type="caution">
    <text evidence="1">The sequence shown here is derived from an EMBL/GenBank/DDBJ whole genome shotgun (WGS) entry which is preliminary data.</text>
</comment>
<gene>
    <name evidence="1" type="ORF">SKAU_G00163340</name>
</gene>
<keyword evidence="2" id="KW-1185">Reference proteome</keyword>
<dbReference type="Proteomes" id="UP001152622">
    <property type="component" value="Chromosome 5"/>
</dbReference>
<dbReference type="InterPro" id="IPR044972">
    <property type="entry name" value="Mot1"/>
</dbReference>
<dbReference type="GO" id="GO:0017025">
    <property type="term" value="F:TBP-class protein binding"/>
    <property type="evidence" value="ECO:0007669"/>
    <property type="project" value="InterPro"/>
</dbReference>
<dbReference type="GO" id="GO:0016887">
    <property type="term" value="F:ATP hydrolysis activity"/>
    <property type="evidence" value="ECO:0007669"/>
    <property type="project" value="InterPro"/>
</dbReference>
<evidence type="ECO:0000313" key="2">
    <source>
        <dbReference type="Proteomes" id="UP001152622"/>
    </source>
</evidence>
<organism evidence="1 2">
    <name type="scientific">Synaphobranchus kaupii</name>
    <name type="common">Kaup's arrowtooth eel</name>
    <dbReference type="NCBI Taxonomy" id="118154"/>
    <lineage>
        <taxon>Eukaryota</taxon>
        <taxon>Metazoa</taxon>
        <taxon>Chordata</taxon>
        <taxon>Craniata</taxon>
        <taxon>Vertebrata</taxon>
        <taxon>Euteleostomi</taxon>
        <taxon>Actinopterygii</taxon>
        <taxon>Neopterygii</taxon>
        <taxon>Teleostei</taxon>
        <taxon>Anguilliformes</taxon>
        <taxon>Synaphobranchidae</taxon>
        <taxon>Synaphobranchus</taxon>
    </lineage>
</organism>
<dbReference type="PANTHER" id="PTHR36498">
    <property type="entry name" value="TATA-BINDING PROTEIN-ASSOCIATED FACTOR 172"/>
    <property type="match status" value="1"/>
</dbReference>
<dbReference type="GO" id="GO:0003677">
    <property type="term" value="F:DNA binding"/>
    <property type="evidence" value="ECO:0007669"/>
    <property type="project" value="InterPro"/>
</dbReference>
<protein>
    <submittedName>
        <fullName evidence="1">Uncharacterized protein</fullName>
    </submittedName>
</protein>
<dbReference type="EMBL" id="JAINUF010000005">
    <property type="protein sequence ID" value="KAJ8359809.1"/>
    <property type="molecule type" value="Genomic_DNA"/>
</dbReference>
<proteinExistence type="predicted"/>
<dbReference type="AlphaFoldDB" id="A0A9Q1FIY3"/>
<dbReference type="PANTHER" id="PTHR36498:SF1">
    <property type="entry name" value="TATA-BINDING PROTEIN-ASSOCIATED FACTOR 172"/>
    <property type="match status" value="1"/>
</dbReference>